<keyword evidence="2" id="KW-0624">Polysaccharide degradation</keyword>
<comment type="caution">
    <text evidence="7">The sequence shown here is derived from an EMBL/GenBank/DDBJ whole genome shotgun (WGS) entry which is preliminary data.</text>
</comment>
<sequence length="199" mass="22640">MNNRSGNPVLPGTWADPYIFRDGSDYYLYPTKDSDGWMYGKFHVFHSTDLVSWSEPAVALDLDTVSWAKSKAWAPSVTKFRGSYYMYFCAEQQIGVARSDSPTGPFVDVLGRPLISTNEWQCQTIDPDIFIDTDGQPHLMWGQGKCWIVALHDDMVTFKGEPVCLSDRLYRQSGKDPSVFDIEVYNEEAHLQKIDGRYG</sequence>
<evidence type="ECO:0000313" key="8">
    <source>
        <dbReference type="Proteomes" id="UP000293142"/>
    </source>
</evidence>
<feature type="site" description="Important for catalytic activity, responsible for pKa modulation of the active site Glu and correct orientation of both the proton donor and substrate" evidence="6">
    <location>
        <position position="126"/>
    </location>
</feature>
<evidence type="ECO:0000256" key="4">
    <source>
        <dbReference type="ARBA" id="ARBA00023277"/>
    </source>
</evidence>
<dbReference type="OrthoDB" id="9801455at2"/>
<keyword evidence="5" id="KW-0326">Glycosidase</keyword>
<evidence type="ECO:0000256" key="6">
    <source>
        <dbReference type="PIRSR" id="PIRSR606710-2"/>
    </source>
</evidence>
<dbReference type="GO" id="GO:0004553">
    <property type="term" value="F:hydrolase activity, hydrolyzing O-glycosyl compounds"/>
    <property type="evidence" value="ECO:0007669"/>
    <property type="project" value="InterPro"/>
</dbReference>
<dbReference type="PANTHER" id="PTHR43772">
    <property type="entry name" value="ENDO-1,4-BETA-XYLANASE"/>
    <property type="match status" value="1"/>
</dbReference>
<evidence type="ECO:0000256" key="1">
    <source>
        <dbReference type="ARBA" id="ARBA00009865"/>
    </source>
</evidence>
<gene>
    <name evidence="7" type="ORF">EYB31_35250</name>
</gene>
<protein>
    <recommendedName>
        <fullName evidence="9">Glycoside hydrolase</fullName>
    </recommendedName>
</protein>
<dbReference type="GO" id="GO:0045493">
    <property type="term" value="P:xylan catabolic process"/>
    <property type="evidence" value="ECO:0007669"/>
    <property type="project" value="UniProtKB-KW"/>
</dbReference>
<keyword evidence="8" id="KW-1185">Reference proteome</keyword>
<keyword evidence="3" id="KW-0378">Hydrolase</keyword>
<accession>A0A4Q9DHN8</accession>
<keyword evidence="4" id="KW-0119">Carbohydrate metabolism</keyword>
<evidence type="ECO:0000313" key="7">
    <source>
        <dbReference type="EMBL" id="TBL69828.1"/>
    </source>
</evidence>
<name>A0A4Q9DHN8_9BACL</name>
<dbReference type="Gene3D" id="2.115.10.20">
    <property type="entry name" value="Glycosyl hydrolase domain, family 43"/>
    <property type="match status" value="1"/>
</dbReference>
<dbReference type="Pfam" id="PF04616">
    <property type="entry name" value="Glyco_hydro_43"/>
    <property type="match status" value="1"/>
</dbReference>
<keyword evidence="2" id="KW-0858">Xylan degradation</keyword>
<dbReference type="RefSeq" id="WP_131018288.1">
    <property type="nucleotide sequence ID" value="NZ_SIRE01000036.1"/>
</dbReference>
<dbReference type="PANTHER" id="PTHR43772:SF2">
    <property type="entry name" value="PUTATIVE (AFU_ORTHOLOGUE AFUA_2G04480)-RELATED"/>
    <property type="match status" value="1"/>
</dbReference>
<evidence type="ECO:0000256" key="2">
    <source>
        <dbReference type="ARBA" id="ARBA00022651"/>
    </source>
</evidence>
<dbReference type="AlphaFoldDB" id="A0A4Q9DHN8"/>
<dbReference type="InterPro" id="IPR052176">
    <property type="entry name" value="Glycosyl_Hydrlase_43_Enz"/>
</dbReference>
<reference evidence="7 8" key="1">
    <citation type="submission" date="2019-02" db="EMBL/GenBank/DDBJ databases">
        <title>Paenibacillus sp. nov., isolated from surface-sterilized tissue of Thalictrum simplex L.</title>
        <authorList>
            <person name="Tuo L."/>
        </authorList>
    </citation>
    <scope>NUCLEOTIDE SEQUENCE [LARGE SCALE GENOMIC DNA]</scope>
    <source>
        <strain evidence="7 8">N2SHLJ1</strain>
    </source>
</reference>
<proteinExistence type="inferred from homology"/>
<dbReference type="InterPro" id="IPR023296">
    <property type="entry name" value="Glyco_hydro_beta-prop_sf"/>
</dbReference>
<evidence type="ECO:0000256" key="3">
    <source>
        <dbReference type="ARBA" id="ARBA00022801"/>
    </source>
</evidence>
<dbReference type="Proteomes" id="UP000293142">
    <property type="component" value="Unassembled WGS sequence"/>
</dbReference>
<comment type="similarity">
    <text evidence="1">Belongs to the glycosyl hydrolase 43 family.</text>
</comment>
<organism evidence="7 8">
    <name type="scientific">Paenibacillus thalictri</name>
    <dbReference type="NCBI Taxonomy" id="2527873"/>
    <lineage>
        <taxon>Bacteria</taxon>
        <taxon>Bacillati</taxon>
        <taxon>Bacillota</taxon>
        <taxon>Bacilli</taxon>
        <taxon>Bacillales</taxon>
        <taxon>Paenibacillaceae</taxon>
        <taxon>Paenibacillus</taxon>
    </lineage>
</organism>
<dbReference type="EMBL" id="SIRE01000036">
    <property type="protein sequence ID" value="TBL69828.1"/>
    <property type="molecule type" value="Genomic_DNA"/>
</dbReference>
<evidence type="ECO:0000256" key="5">
    <source>
        <dbReference type="ARBA" id="ARBA00023295"/>
    </source>
</evidence>
<dbReference type="SUPFAM" id="SSF75005">
    <property type="entry name" value="Arabinanase/levansucrase/invertase"/>
    <property type="match status" value="1"/>
</dbReference>
<dbReference type="InterPro" id="IPR006710">
    <property type="entry name" value="Glyco_hydro_43"/>
</dbReference>
<evidence type="ECO:0008006" key="9">
    <source>
        <dbReference type="Google" id="ProtNLM"/>
    </source>
</evidence>